<reference evidence="2" key="3">
    <citation type="journal article" name="Syst. Appl. Microbiol.">
        <title>Streptomyces alkaliterrae sp. nov., isolated from an alkaline soil, and emended descriptions of Streptomyces alkaliphilus, Streptomyces calidiresistens and Streptomyces durbertensis.</title>
        <authorList>
            <person name="Swiecimska M."/>
            <person name="Golinska P."/>
            <person name="Nouioui I."/>
            <person name="Wypij M."/>
            <person name="Rai M."/>
            <person name="Sangal V."/>
            <person name="Goodfellow M."/>
        </authorList>
    </citation>
    <scope>NUCLEOTIDE SEQUENCE</scope>
    <source>
        <strain evidence="2">OF8</strain>
    </source>
</reference>
<dbReference type="Proteomes" id="UP000320857">
    <property type="component" value="Unassembled WGS sequence"/>
</dbReference>
<evidence type="ECO:0000313" key="2">
    <source>
        <dbReference type="EMBL" id="MBB1262328.1"/>
    </source>
</evidence>
<dbReference type="InterPro" id="IPR022081">
    <property type="entry name" value="DUF3631"/>
</dbReference>
<dbReference type="AlphaFoldDB" id="A0A5P0YXZ8"/>
<evidence type="ECO:0000313" key="5">
    <source>
        <dbReference type="Proteomes" id="UP000517765"/>
    </source>
</evidence>
<comment type="caution">
    <text evidence="3">The sequence shown here is derived from an EMBL/GenBank/DDBJ whole genome shotgun (WGS) entry which is preliminary data.</text>
</comment>
<evidence type="ECO:0000313" key="4">
    <source>
        <dbReference type="Proteomes" id="UP000320857"/>
    </source>
</evidence>
<name>A0A5P0YXZ8_9ACTN</name>
<reference evidence="5" key="2">
    <citation type="submission" date="2020-05" db="EMBL/GenBank/DDBJ databases">
        <title>Classification of alakaliphilic streptomycetes isolated from an alkaline soil next to Lonar Crater, India and a proposal for the recognition of Streptomyces alkaliterrae sp. nov.</title>
        <authorList>
            <person name="Golinska P."/>
        </authorList>
    </citation>
    <scope>NUCLEOTIDE SEQUENCE [LARGE SCALE GENOMIC DNA]</scope>
    <source>
        <strain evidence="5">OF8</strain>
    </source>
</reference>
<sequence length="113" mass="12340">MRIRILVDIRRAFAAEGNPAVLRTSRILDFLNGDEEAPWSEYRTGGLSARGLQQLLKDYGINQIARKLNTGDCPHRGDSAALAHAERTLHAVSTAIRHIAEAANHAVTGQASR</sequence>
<feature type="domain" description="DUF3631" evidence="1">
    <location>
        <begin position="2"/>
        <end position="71"/>
    </location>
</feature>
<dbReference type="Pfam" id="PF12307">
    <property type="entry name" value="DUF3631"/>
    <property type="match status" value="1"/>
</dbReference>
<dbReference type="OrthoDB" id="3871898at2"/>
<dbReference type="Proteomes" id="UP000517765">
    <property type="component" value="Unassembled WGS sequence"/>
</dbReference>
<evidence type="ECO:0000313" key="3">
    <source>
        <dbReference type="EMBL" id="MQS05151.1"/>
    </source>
</evidence>
<keyword evidence="4" id="KW-1185">Reference proteome</keyword>
<proteinExistence type="predicted"/>
<dbReference type="RefSeq" id="WP_143651331.1">
    <property type="nucleotide sequence ID" value="NZ_JABJXA010000312.1"/>
</dbReference>
<accession>A0A5P0YXZ8</accession>
<reference evidence="3 4" key="1">
    <citation type="submission" date="2019-10" db="EMBL/GenBank/DDBJ databases">
        <title>Streptomyces sp. nov., a novel actinobacterium isolated from alkaline environment.</title>
        <authorList>
            <person name="Golinska P."/>
        </authorList>
    </citation>
    <scope>NUCLEOTIDE SEQUENCE [LARGE SCALE GENOMIC DNA]</scope>
    <source>
        <strain evidence="3 4">OF1</strain>
    </source>
</reference>
<evidence type="ECO:0000259" key="1">
    <source>
        <dbReference type="Pfam" id="PF12307"/>
    </source>
</evidence>
<dbReference type="EMBL" id="JABJXA010000312">
    <property type="protein sequence ID" value="MBB1262328.1"/>
    <property type="molecule type" value="Genomic_DNA"/>
</dbReference>
<gene>
    <name evidence="3" type="ORF">FNX44_025575</name>
    <name evidence="2" type="ORF">H3147_26515</name>
</gene>
<dbReference type="EMBL" id="VJYK02000450">
    <property type="protein sequence ID" value="MQS05151.1"/>
    <property type="molecule type" value="Genomic_DNA"/>
</dbReference>
<protein>
    <submittedName>
        <fullName evidence="3">DUF3631 domain-containing protein</fullName>
    </submittedName>
</protein>
<organism evidence="3 4">
    <name type="scientific">Streptomyces alkaliterrae</name>
    <dbReference type="NCBI Taxonomy" id="2213162"/>
    <lineage>
        <taxon>Bacteria</taxon>
        <taxon>Bacillati</taxon>
        <taxon>Actinomycetota</taxon>
        <taxon>Actinomycetes</taxon>
        <taxon>Kitasatosporales</taxon>
        <taxon>Streptomycetaceae</taxon>
        <taxon>Streptomyces</taxon>
    </lineage>
</organism>